<dbReference type="PROSITE" id="PS50137">
    <property type="entry name" value="DS_RBD"/>
    <property type="match status" value="1"/>
</dbReference>
<feature type="domain" description="DRBM" evidence="10">
    <location>
        <begin position="294"/>
        <end position="364"/>
    </location>
</feature>
<reference evidence="12 13" key="1">
    <citation type="submission" date="2015-01" db="EMBL/GenBank/DDBJ databases">
        <title>The Genome Sequence of Fonsecaea pedrosoi CBS 271.37.</title>
        <authorList>
            <consortium name="The Broad Institute Genomics Platform"/>
            <person name="Cuomo C."/>
            <person name="de Hoog S."/>
            <person name="Gorbushina A."/>
            <person name="Stielow B."/>
            <person name="Teixiera M."/>
            <person name="Abouelleil A."/>
            <person name="Chapman S.B."/>
            <person name="Priest M."/>
            <person name="Young S.K."/>
            <person name="Wortman J."/>
            <person name="Nusbaum C."/>
            <person name="Birren B."/>
        </authorList>
    </citation>
    <scope>NUCLEOTIDE SEQUENCE [LARGE SCALE GENOMIC DNA]</scope>
    <source>
        <strain evidence="12 13">CBS 271.37</strain>
    </source>
</reference>
<evidence type="ECO:0000256" key="4">
    <source>
        <dbReference type="ARBA" id="ARBA00023128"/>
    </source>
</evidence>
<feature type="region of interest" description="Disordered" evidence="9">
    <location>
        <begin position="193"/>
        <end position="217"/>
    </location>
</feature>
<dbReference type="AlphaFoldDB" id="A0A0D2EIU8"/>
<keyword evidence="4" id="KW-0496">Mitochondrion</keyword>
<dbReference type="PANTHER" id="PTHR11207">
    <property type="entry name" value="RIBONUCLEASE III"/>
    <property type="match status" value="1"/>
</dbReference>
<gene>
    <name evidence="12" type="ORF">Z517_12252</name>
</gene>
<dbReference type="GO" id="GO:0003735">
    <property type="term" value="F:structural constituent of ribosome"/>
    <property type="evidence" value="ECO:0007669"/>
    <property type="project" value="TreeGrafter"/>
</dbReference>
<evidence type="ECO:0000256" key="7">
    <source>
        <dbReference type="ARBA" id="ARBA00035187"/>
    </source>
</evidence>
<dbReference type="OrthoDB" id="67027at2759"/>
<dbReference type="InterPro" id="IPR000999">
    <property type="entry name" value="RNase_III_dom"/>
</dbReference>
<dbReference type="SUPFAM" id="SSF69065">
    <property type="entry name" value="RNase III domain-like"/>
    <property type="match status" value="1"/>
</dbReference>
<feature type="domain" description="RNase III" evidence="11">
    <location>
        <begin position="79"/>
        <end position="267"/>
    </location>
</feature>
<dbReference type="Pfam" id="PF22892">
    <property type="entry name" value="DSRM_MRPL44"/>
    <property type="match status" value="1"/>
</dbReference>
<evidence type="ECO:0000256" key="8">
    <source>
        <dbReference type="PROSITE-ProRule" id="PRU00266"/>
    </source>
</evidence>
<sequence>MKRSRLLRWSGTVLSPRTRPEPLQCQFHLHRRFQATAAAPSEPENESLHPVIDGPYLSEEELMKLPSPPVAAAKTSAKLAALHARLALPSRFPLETLARTLIDDSADRSMRFNNKAFALLGNDLLGFYTSEYIISQYPRLPLAVIYAAMYAYHGPATLTQMTREWGVEAAAEPGGEVDPGLLQFKRMPPEQALGVGDGASGSSSSNSDPRAKWTRSLSAKSVHNDQFGELPERPIPAEDLASKGVTLQRASTNFVRAVIGAVYLHAGRAAAKKFYSDHFMSRQLDMSSLFQFKNPTRDLSRLCGREGFQAPVAKILSETGRKSRTPVFVVGIYSGSDLLGEGAGASLDEARTRAAVAALKGWYLYSPTEFRLPSEMEEPGAKPWNPILVDAGEVVG</sequence>
<evidence type="ECO:0000259" key="11">
    <source>
        <dbReference type="PROSITE" id="PS50142"/>
    </source>
</evidence>
<accession>A0A0D2EIU8</accession>
<dbReference type="CDD" id="cd19873">
    <property type="entry name" value="DSRM_MRPL3_like"/>
    <property type="match status" value="1"/>
</dbReference>
<dbReference type="VEuPathDB" id="FungiDB:Z517_12252"/>
<dbReference type="GO" id="GO:0003725">
    <property type="term" value="F:double-stranded RNA binding"/>
    <property type="evidence" value="ECO:0007669"/>
    <property type="project" value="InterPro"/>
</dbReference>
<dbReference type="RefSeq" id="XP_013278120.1">
    <property type="nucleotide sequence ID" value="XM_013422666.1"/>
</dbReference>
<dbReference type="InterPro" id="IPR044444">
    <property type="entry name" value="Ribosomal_mL44_DSRM_metazoa"/>
</dbReference>
<dbReference type="PROSITE" id="PS50142">
    <property type="entry name" value="RNASE_3_2"/>
    <property type="match status" value="1"/>
</dbReference>
<dbReference type="STRING" id="1442368.A0A0D2EIU8"/>
<dbReference type="PANTHER" id="PTHR11207:SF32">
    <property type="entry name" value="LARGE RIBOSOMAL SUBUNIT PROTEIN ML44"/>
    <property type="match status" value="1"/>
</dbReference>
<dbReference type="HOGENOM" id="CLU_034765_3_0_1"/>
<dbReference type="Gene3D" id="1.10.1520.10">
    <property type="entry name" value="Ribonuclease III domain"/>
    <property type="match status" value="1"/>
</dbReference>
<dbReference type="Proteomes" id="UP000053029">
    <property type="component" value="Unassembled WGS sequence"/>
</dbReference>
<keyword evidence="2 8" id="KW-0694">RNA-binding</keyword>
<evidence type="ECO:0000256" key="5">
    <source>
        <dbReference type="ARBA" id="ARBA00023274"/>
    </source>
</evidence>
<dbReference type="EMBL" id="KN846977">
    <property type="protein sequence ID" value="KIW74312.1"/>
    <property type="molecule type" value="Genomic_DNA"/>
</dbReference>
<comment type="similarity">
    <text evidence="6">Belongs to the ribonuclease III family. Mitochondrion-specific ribosomal protein mL44 subfamily.</text>
</comment>
<dbReference type="SMART" id="SM00358">
    <property type="entry name" value="DSRM"/>
    <property type="match status" value="1"/>
</dbReference>
<protein>
    <recommendedName>
        <fullName evidence="7">Large ribosomal subunit protein mL44</fullName>
    </recommendedName>
</protein>
<evidence type="ECO:0000256" key="9">
    <source>
        <dbReference type="SAM" id="MobiDB-lite"/>
    </source>
</evidence>
<evidence type="ECO:0000313" key="13">
    <source>
        <dbReference type="Proteomes" id="UP000053029"/>
    </source>
</evidence>
<evidence type="ECO:0000256" key="6">
    <source>
        <dbReference type="ARBA" id="ARBA00024034"/>
    </source>
</evidence>
<dbReference type="GO" id="GO:0006396">
    <property type="term" value="P:RNA processing"/>
    <property type="evidence" value="ECO:0007669"/>
    <property type="project" value="InterPro"/>
</dbReference>
<evidence type="ECO:0000256" key="1">
    <source>
        <dbReference type="ARBA" id="ARBA00004173"/>
    </source>
</evidence>
<keyword evidence="3" id="KW-0689">Ribosomal protein</keyword>
<name>A0A0D2EIU8_9EURO</name>
<evidence type="ECO:0000313" key="12">
    <source>
        <dbReference type="EMBL" id="KIW74312.1"/>
    </source>
</evidence>
<evidence type="ECO:0000259" key="10">
    <source>
        <dbReference type="PROSITE" id="PS50137"/>
    </source>
</evidence>
<dbReference type="GO" id="GO:0005739">
    <property type="term" value="C:mitochondrion"/>
    <property type="evidence" value="ECO:0007669"/>
    <property type="project" value="TreeGrafter"/>
</dbReference>
<keyword evidence="5" id="KW-0687">Ribonucleoprotein</keyword>
<dbReference type="SUPFAM" id="SSF54768">
    <property type="entry name" value="dsRNA-binding domain-like"/>
    <property type="match status" value="1"/>
</dbReference>
<dbReference type="SMART" id="SM00535">
    <property type="entry name" value="RIBOc"/>
    <property type="match status" value="1"/>
</dbReference>
<dbReference type="GO" id="GO:0004525">
    <property type="term" value="F:ribonuclease III activity"/>
    <property type="evidence" value="ECO:0007669"/>
    <property type="project" value="InterPro"/>
</dbReference>
<dbReference type="FunFam" id="3.30.160.20:FF:000043">
    <property type="entry name" value="60S ribosomal protein L3"/>
    <property type="match status" value="1"/>
</dbReference>
<dbReference type="Gene3D" id="3.30.160.20">
    <property type="match status" value="1"/>
</dbReference>
<comment type="subcellular location">
    <subcellularLocation>
        <location evidence="1">Mitochondrion</location>
    </subcellularLocation>
</comment>
<dbReference type="InterPro" id="IPR044443">
    <property type="entry name" value="Ribosomal_mL44_DSRM_fung"/>
</dbReference>
<dbReference type="InterPro" id="IPR036389">
    <property type="entry name" value="RNase_III_sf"/>
</dbReference>
<keyword evidence="13" id="KW-1185">Reference proteome</keyword>
<organism evidence="12 13">
    <name type="scientific">Fonsecaea pedrosoi CBS 271.37</name>
    <dbReference type="NCBI Taxonomy" id="1442368"/>
    <lineage>
        <taxon>Eukaryota</taxon>
        <taxon>Fungi</taxon>
        <taxon>Dikarya</taxon>
        <taxon>Ascomycota</taxon>
        <taxon>Pezizomycotina</taxon>
        <taxon>Eurotiomycetes</taxon>
        <taxon>Chaetothyriomycetidae</taxon>
        <taxon>Chaetothyriales</taxon>
        <taxon>Herpotrichiellaceae</taxon>
        <taxon>Fonsecaea</taxon>
    </lineage>
</organism>
<dbReference type="GeneID" id="25311742"/>
<evidence type="ECO:0000256" key="2">
    <source>
        <dbReference type="ARBA" id="ARBA00022884"/>
    </source>
</evidence>
<proteinExistence type="inferred from homology"/>
<evidence type="ECO:0000256" key="3">
    <source>
        <dbReference type="ARBA" id="ARBA00022980"/>
    </source>
</evidence>
<dbReference type="InterPro" id="IPR014720">
    <property type="entry name" value="dsRBD_dom"/>
</dbReference>